<name>A0A9W5X5A4_9BACI</name>
<organism evidence="1 2">
    <name type="scientific">Lentibacillus populi</name>
    <dbReference type="NCBI Taxonomy" id="1827502"/>
    <lineage>
        <taxon>Bacteria</taxon>
        <taxon>Bacillati</taxon>
        <taxon>Bacillota</taxon>
        <taxon>Bacilli</taxon>
        <taxon>Bacillales</taxon>
        <taxon>Bacillaceae</taxon>
        <taxon>Lentibacillus</taxon>
    </lineage>
</organism>
<proteinExistence type="predicted"/>
<dbReference type="Proteomes" id="UP000621492">
    <property type="component" value="Unassembled WGS sequence"/>
</dbReference>
<dbReference type="AlphaFoldDB" id="A0A9W5X5A4"/>
<keyword evidence="2" id="KW-1185">Reference proteome</keyword>
<evidence type="ECO:0000313" key="2">
    <source>
        <dbReference type="Proteomes" id="UP000621492"/>
    </source>
</evidence>
<sequence length="76" mass="9201">MKAKFELTKEQKNEMAKRIKGYFERERDEQIGDLAAQLILEFFIEELGPMFYNIAVEDCHTYMTEKLEDMFEIQKR</sequence>
<comment type="caution">
    <text evidence="1">The sequence shown here is derived from an EMBL/GenBank/DDBJ whole genome shotgun (WGS) entry which is preliminary data.</text>
</comment>
<protein>
    <recommendedName>
        <fullName evidence="3">DUF2164 domain-containing protein</fullName>
    </recommendedName>
</protein>
<accession>A0A9W5X5A4</accession>
<reference evidence="1" key="1">
    <citation type="journal article" date="2014" name="Int. J. Syst. Evol. Microbiol.">
        <title>Complete genome sequence of Corynebacterium casei LMG S-19264T (=DSM 44701T), isolated from a smear-ripened cheese.</title>
        <authorList>
            <consortium name="US DOE Joint Genome Institute (JGI-PGF)"/>
            <person name="Walter F."/>
            <person name="Albersmeier A."/>
            <person name="Kalinowski J."/>
            <person name="Ruckert C."/>
        </authorList>
    </citation>
    <scope>NUCLEOTIDE SEQUENCE</scope>
    <source>
        <strain evidence="1">CGMCC 1.15454</strain>
    </source>
</reference>
<evidence type="ECO:0000313" key="1">
    <source>
        <dbReference type="EMBL" id="GGB37670.1"/>
    </source>
</evidence>
<dbReference type="Pfam" id="PF09932">
    <property type="entry name" value="DUF2164"/>
    <property type="match status" value="1"/>
</dbReference>
<gene>
    <name evidence="1" type="ORF">GCM10011409_13910</name>
</gene>
<reference evidence="1" key="2">
    <citation type="submission" date="2020-09" db="EMBL/GenBank/DDBJ databases">
        <authorList>
            <person name="Sun Q."/>
            <person name="Zhou Y."/>
        </authorList>
    </citation>
    <scope>NUCLEOTIDE SEQUENCE</scope>
    <source>
        <strain evidence="1">CGMCC 1.15454</strain>
    </source>
</reference>
<dbReference type="EMBL" id="BMJD01000007">
    <property type="protein sequence ID" value="GGB37670.1"/>
    <property type="molecule type" value="Genomic_DNA"/>
</dbReference>
<evidence type="ECO:0008006" key="3">
    <source>
        <dbReference type="Google" id="ProtNLM"/>
    </source>
</evidence>
<dbReference type="RefSeq" id="WP_102414842.1">
    <property type="nucleotide sequence ID" value="NZ_BMJD01000007.1"/>
</dbReference>
<dbReference type="InterPro" id="IPR018680">
    <property type="entry name" value="DUF2164"/>
</dbReference>